<feature type="chain" id="PRO_5015533636" evidence="4">
    <location>
        <begin position="21"/>
        <end position="563"/>
    </location>
</feature>
<dbReference type="InterPro" id="IPR017850">
    <property type="entry name" value="Alkaline_phosphatase_core_sf"/>
</dbReference>
<feature type="region of interest" description="Disordered" evidence="3">
    <location>
        <begin position="521"/>
        <end position="563"/>
    </location>
</feature>
<dbReference type="PANTHER" id="PTHR42693">
    <property type="entry name" value="ARYLSULFATASE FAMILY MEMBER"/>
    <property type="match status" value="1"/>
</dbReference>
<feature type="compositionally biased region" description="Basic and acidic residues" evidence="3">
    <location>
        <begin position="532"/>
        <end position="543"/>
    </location>
</feature>
<dbReference type="InterPro" id="IPR000917">
    <property type="entry name" value="Sulfatase_N"/>
</dbReference>
<dbReference type="OrthoDB" id="9766107at2"/>
<sequence length="563" mass="63511">MKIILSLVVAVSTVTGFAQKSNTQKPNIILLFADDISARELPIYKSDVWSPPSGGNTTDLQYRASTPVLDKMANEGCYISSAWAAVVCSPSRAMMMTGRYAHLHKWWDNKHIGKFTNEKGKLTTYNLYSSSANTIGTIAKKGGYASMWAGKTQMRNAEIEKFDFDEGVFTPGESTSLNTENPFTDFELAEQKNDGKKTLINRNNGQAVSSYAQSSWYWRPHVMLMNQPKTKEKFQWWPNTAESKKQYGNSTYGPDVELDFILDFMERKTKENRPFFVYHTSHLGHDAMDFLNPSEKNKWPGTPIVKWDGTKYNRTQPNVTGEKGVYDTHGTVTGPGIHNHVNYLDYQVSLYLKKMKELKIENNTIFIFCADNGTSGYGKNSPDVQKGCHVPFIVYAPGMKMTKKGKQEVLVNISDVLPTIAEITGVTLPKDYEINGESLVPFLTTNKKTHRDWLYAYSGPMQLIRGNTVLKDGRNKWYDVSKNPTDLISFPQITDWSKATAEQRQEKAKLEAILPRFNKFAEAPNGPLSAKDQLKIDEMEKNNATKKGPKKGNKKNKEDGGEE</sequence>
<evidence type="ECO:0000256" key="1">
    <source>
        <dbReference type="ARBA" id="ARBA00008779"/>
    </source>
</evidence>
<evidence type="ECO:0000256" key="2">
    <source>
        <dbReference type="ARBA" id="ARBA00022801"/>
    </source>
</evidence>
<evidence type="ECO:0000259" key="5">
    <source>
        <dbReference type="Pfam" id="PF00884"/>
    </source>
</evidence>
<dbReference type="Pfam" id="PF00884">
    <property type="entry name" value="Sulfatase"/>
    <property type="match status" value="1"/>
</dbReference>
<gene>
    <name evidence="6" type="ORF">FFWV33_15310</name>
</gene>
<reference evidence="6 7" key="1">
    <citation type="submission" date="2017-04" db="EMBL/GenBank/DDBJ databases">
        <title>Compelte genome sequence of WV33.</title>
        <authorList>
            <person name="Lee P.C."/>
        </authorList>
    </citation>
    <scope>NUCLEOTIDE SEQUENCE [LARGE SCALE GENOMIC DNA]</scope>
    <source>
        <strain evidence="6 7">WV33</strain>
    </source>
</reference>
<name>A0A2S1LGG9_9FLAO</name>
<keyword evidence="2" id="KW-0378">Hydrolase</keyword>
<evidence type="ECO:0000256" key="3">
    <source>
        <dbReference type="SAM" id="MobiDB-lite"/>
    </source>
</evidence>
<keyword evidence="7" id="KW-1185">Reference proteome</keyword>
<proteinExistence type="inferred from homology"/>
<protein>
    <submittedName>
        <fullName evidence="6">Sulfatase</fullName>
    </submittedName>
</protein>
<dbReference type="PANTHER" id="PTHR42693:SF53">
    <property type="entry name" value="ENDO-4-O-SULFATASE"/>
    <property type="match status" value="1"/>
</dbReference>
<feature type="signal peptide" evidence="4">
    <location>
        <begin position="1"/>
        <end position="20"/>
    </location>
</feature>
<dbReference type="EMBL" id="CP020918">
    <property type="protein sequence ID" value="AWG22798.1"/>
    <property type="molecule type" value="Genomic_DNA"/>
</dbReference>
<organism evidence="6 7">
    <name type="scientific">Flavobacterium faecale</name>
    <dbReference type="NCBI Taxonomy" id="1355330"/>
    <lineage>
        <taxon>Bacteria</taxon>
        <taxon>Pseudomonadati</taxon>
        <taxon>Bacteroidota</taxon>
        <taxon>Flavobacteriia</taxon>
        <taxon>Flavobacteriales</taxon>
        <taxon>Flavobacteriaceae</taxon>
        <taxon>Flavobacterium</taxon>
    </lineage>
</organism>
<evidence type="ECO:0000313" key="7">
    <source>
        <dbReference type="Proteomes" id="UP000244527"/>
    </source>
</evidence>
<dbReference type="Proteomes" id="UP000244527">
    <property type="component" value="Chromosome"/>
</dbReference>
<dbReference type="AlphaFoldDB" id="A0A2S1LGG9"/>
<dbReference type="InterPro" id="IPR050738">
    <property type="entry name" value="Sulfatase"/>
</dbReference>
<accession>A0A2S1LGG9</accession>
<dbReference type="RefSeq" id="WP_108741715.1">
    <property type="nucleotide sequence ID" value="NZ_CP020918.1"/>
</dbReference>
<keyword evidence="4" id="KW-0732">Signal</keyword>
<dbReference type="KEGG" id="ffa:FFWV33_15310"/>
<evidence type="ECO:0000313" key="6">
    <source>
        <dbReference type="EMBL" id="AWG22798.1"/>
    </source>
</evidence>
<feature type="domain" description="Sulfatase N-terminal" evidence="5">
    <location>
        <begin position="26"/>
        <end position="426"/>
    </location>
</feature>
<dbReference type="Gene3D" id="3.40.720.10">
    <property type="entry name" value="Alkaline Phosphatase, subunit A"/>
    <property type="match status" value="1"/>
</dbReference>
<comment type="similarity">
    <text evidence="1">Belongs to the sulfatase family.</text>
</comment>
<dbReference type="SUPFAM" id="SSF53649">
    <property type="entry name" value="Alkaline phosphatase-like"/>
    <property type="match status" value="1"/>
</dbReference>
<evidence type="ECO:0000256" key="4">
    <source>
        <dbReference type="SAM" id="SignalP"/>
    </source>
</evidence>
<dbReference type="GO" id="GO:0004065">
    <property type="term" value="F:arylsulfatase activity"/>
    <property type="evidence" value="ECO:0007669"/>
    <property type="project" value="TreeGrafter"/>
</dbReference>